<accession>A0A8X7BAL2</accession>
<evidence type="ECO:0000313" key="1">
    <source>
        <dbReference type="EMBL" id="GFY25186.1"/>
    </source>
</evidence>
<proteinExistence type="predicted"/>
<name>A0A8X7BAL2_TRICX</name>
<dbReference type="Proteomes" id="UP000887159">
    <property type="component" value="Unassembled WGS sequence"/>
</dbReference>
<dbReference type="PANTHER" id="PTHR47331:SF1">
    <property type="entry name" value="GAG-LIKE PROTEIN"/>
    <property type="match status" value="1"/>
</dbReference>
<evidence type="ECO:0008006" key="3">
    <source>
        <dbReference type="Google" id="ProtNLM"/>
    </source>
</evidence>
<comment type="caution">
    <text evidence="1">The sequence shown here is derived from an EMBL/GenBank/DDBJ whole genome shotgun (WGS) entry which is preliminary data.</text>
</comment>
<dbReference type="EMBL" id="BMAU01021371">
    <property type="protein sequence ID" value="GFY25186.1"/>
    <property type="molecule type" value="Genomic_DNA"/>
</dbReference>
<gene>
    <name evidence="1" type="primary">X975_01402</name>
    <name evidence="1" type="ORF">TNCV_2483071</name>
</gene>
<keyword evidence="2" id="KW-1185">Reference proteome</keyword>
<sequence>MLKRAREREREFNPAFPSREVSEKDSNAVFAINPKKGTTSVFLSSVKCFVKDSYDEKWKVRGLLDVGSMTNLITKKFVEKLGLRKEKVNILVTCLNDSSVCVKNCVTTEISNSDGSYKKRIKMLVVDKITDLTPVKNLNVNGLIPENINLADDSFYVPGPIDCLLGAEIFYELLRSGQIRSENSNLIFQNTVFGFVASGSNSFADTEARVHCGLIKGDLNQTLKMFWELENVEVEKTKNEEAIFCESRDIALKRLNVLWTRLIRDPQYLKLYRDFIHEYDQLGHMKEVVAEHDNSEVAYYMPHHGVLRPEKSTTKLRVVFNATNPTSNGLSLNSIQYNGGLAQNDLFTIMIKFREHPYAFTADVKMMYRMILIHESQQPLLRILWKESPEDPVKTFEMKTVTYGTVSAPFLATRTLLQLSRDEENNFPLAAPVLRENFYMNDVLCGAASLMEAKALKNELTGILKKGGMELHKWGSSHPELASNILGDYEFENPIETKTLGVSWKSQEDCFIFKIAVESKDS</sequence>
<reference evidence="1" key="1">
    <citation type="submission" date="2020-08" db="EMBL/GenBank/DDBJ databases">
        <title>Multicomponent nature underlies the extraordinary mechanical properties of spider dragline silk.</title>
        <authorList>
            <person name="Kono N."/>
            <person name="Nakamura H."/>
            <person name="Mori M."/>
            <person name="Yoshida Y."/>
            <person name="Ohtoshi R."/>
            <person name="Malay A.D."/>
            <person name="Moran D.A.P."/>
            <person name="Tomita M."/>
            <person name="Numata K."/>
            <person name="Arakawa K."/>
        </authorList>
    </citation>
    <scope>NUCLEOTIDE SEQUENCE</scope>
</reference>
<dbReference type="SUPFAM" id="SSF56672">
    <property type="entry name" value="DNA/RNA polymerases"/>
    <property type="match status" value="1"/>
</dbReference>
<dbReference type="GO" id="GO:0071897">
    <property type="term" value="P:DNA biosynthetic process"/>
    <property type="evidence" value="ECO:0007669"/>
    <property type="project" value="UniProtKB-ARBA"/>
</dbReference>
<dbReference type="AlphaFoldDB" id="A0A8X7BAL2"/>
<evidence type="ECO:0000313" key="2">
    <source>
        <dbReference type="Proteomes" id="UP000887159"/>
    </source>
</evidence>
<dbReference type="InterPro" id="IPR043502">
    <property type="entry name" value="DNA/RNA_pol_sf"/>
</dbReference>
<protein>
    <recommendedName>
        <fullName evidence="3">Peptidase aspartic putative domain-containing protein</fullName>
    </recommendedName>
</protein>
<dbReference type="PANTHER" id="PTHR47331">
    <property type="entry name" value="PHD-TYPE DOMAIN-CONTAINING PROTEIN"/>
    <property type="match status" value="1"/>
</dbReference>
<organism evidence="1 2">
    <name type="scientific">Trichonephila clavipes</name>
    <name type="common">Golden silk orbweaver</name>
    <name type="synonym">Nephila clavipes</name>
    <dbReference type="NCBI Taxonomy" id="2585209"/>
    <lineage>
        <taxon>Eukaryota</taxon>
        <taxon>Metazoa</taxon>
        <taxon>Ecdysozoa</taxon>
        <taxon>Arthropoda</taxon>
        <taxon>Chelicerata</taxon>
        <taxon>Arachnida</taxon>
        <taxon>Araneae</taxon>
        <taxon>Araneomorphae</taxon>
        <taxon>Entelegynae</taxon>
        <taxon>Araneoidea</taxon>
        <taxon>Nephilidae</taxon>
        <taxon>Trichonephila</taxon>
    </lineage>
</organism>